<comment type="caution">
    <text evidence="1">The sequence shown here is derived from an EMBL/GenBank/DDBJ whole genome shotgun (WGS) entry which is preliminary data.</text>
</comment>
<gene>
    <name evidence="1" type="ORF">DDK22_25585</name>
</gene>
<accession>A0A367PCM2</accession>
<name>A0A367PCM2_CUPNE</name>
<dbReference type="Proteomes" id="UP000253501">
    <property type="component" value="Unassembled WGS sequence"/>
</dbReference>
<dbReference type="RefSeq" id="WP_114134348.1">
    <property type="nucleotide sequence ID" value="NZ_CP068436.1"/>
</dbReference>
<protein>
    <submittedName>
        <fullName evidence="1">PHA-granule associated protein 4</fullName>
    </submittedName>
</protein>
<reference evidence="1 2" key="1">
    <citation type="submission" date="2018-04" db="EMBL/GenBank/DDBJ databases">
        <title>Cupriavidus necator CR12 genome sequencing and assembly.</title>
        <authorList>
            <person name="Ben Fekih I."/>
            <person name="Mazhar H.S."/>
            <person name="Bello S.K."/>
            <person name="Rensing C."/>
        </authorList>
    </citation>
    <scope>NUCLEOTIDE SEQUENCE [LARGE SCALE GENOMIC DNA]</scope>
    <source>
        <strain evidence="1 2">CR12</strain>
    </source>
</reference>
<sequence>MSTYTARDRASAVKHICGRAAGMVELDYETAWQDAIDLEHLGRQHGVNVQYRAVEHVSVASAEALVRGLGMEKPTFRQRYLYCRFDMAALSEDTLRKLEELAIEHGDYLMPGHLFKEATLIWA</sequence>
<organism evidence="1 2">
    <name type="scientific">Cupriavidus necator</name>
    <name type="common">Alcaligenes eutrophus</name>
    <name type="synonym">Ralstonia eutropha</name>
    <dbReference type="NCBI Taxonomy" id="106590"/>
    <lineage>
        <taxon>Bacteria</taxon>
        <taxon>Pseudomonadati</taxon>
        <taxon>Pseudomonadota</taxon>
        <taxon>Betaproteobacteria</taxon>
        <taxon>Burkholderiales</taxon>
        <taxon>Burkholderiaceae</taxon>
        <taxon>Cupriavidus</taxon>
    </lineage>
</organism>
<evidence type="ECO:0000313" key="2">
    <source>
        <dbReference type="Proteomes" id="UP000253501"/>
    </source>
</evidence>
<proteinExistence type="predicted"/>
<dbReference type="EMBL" id="QDHA01000068">
    <property type="protein sequence ID" value="RCJ05631.1"/>
    <property type="molecule type" value="Genomic_DNA"/>
</dbReference>
<evidence type="ECO:0000313" key="1">
    <source>
        <dbReference type="EMBL" id="RCJ05631.1"/>
    </source>
</evidence>
<dbReference type="AlphaFoldDB" id="A0A367PCM2"/>